<feature type="compositionally biased region" description="Polar residues" evidence="1">
    <location>
        <begin position="341"/>
        <end position="354"/>
    </location>
</feature>
<dbReference type="OrthoDB" id="9978173at2759"/>
<dbReference type="PANTHER" id="PTHR31252">
    <property type="entry name" value="DUF4419 DOMAIN-CONTAINING PROTEIN"/>
    <property type="match status" value="1"/>
</dbReference>
<reference evidence="2" key="1">
    <citation type="journal article" date="2021" name="Nat. Commun.">
        <title>Genetic determinants of endophytism in the Arabidopsis root mycobiome.</title>
        <authorList>
            <person name="Mesny F."/>
            <person name="Miyauchi S."/>
            <person name="Thiergart T."/>
            <person name="Pickel B."/>
            <person name="Atanasova L."/>
            <person name="Karlsson M."/>
            <person name="Huettel B."/>
            <person name="Barry K.W."/>
            <person name="Haridas S."/>
            <person name="Chen C."/>
            <person name="Bauer D."/>
            <person name="Andreopoulos W."/>
            <person name="Pangilinan J."/>
            <person name="LaButti K."/>
            <person name="Riley R."/>
            <person name="Lipzen A."/>
            <person name="Clum A."/>
            <person name="Drula E."/>
            <person name="Henrissat B."/>
            <person name="Kohler A."/>
            <person name="Grigoriev I.V."/>
            <person name="Martin F.M."/>
            <person name="Hacquard S."/>
        </authorList>
    </citation>
    <scope>NUCLEOTIDE SEQUENCE</scope>
    <source>
        <strain evidence="2">MPI-CAGE-CH-0235</strain>
    </source>
</reference>
<dbReference type="PANTHER" id="PTHR31252:SF11">
    <property type="entry name" value="DUF4419 DOMAIN-CONTAINING PROTEIN"/>
    <property type="match status" value="1"/>
</dbReference>
<evidence type="ECO:0000313" key="2">
    <source>
        <dbReference type="EMBL" id="KAH7303231.1"/>
    </source>
</evidence>
<feature type="region of interest" description="Disordered" evidence="1">
    <location>
        <begin position="337"/>
        <end position="357"/>
    </location>
</feature>
<protein>
    <recommendedName>
        <fullName evidence="4">DUF4419 domain-containing protein</fullName>
    </recommendedName>
</protein>
<dbReference type="Proteomes" id="UP000813444">
    <property type="component" value="Unassembled WGS sequence"/>
</dbReference>
<sequence>MPITLQVAQHGARPWIEPKVADSAKLLELAARGHHRRCKKLIQTSFGRREFHEGHVSGSRNGFVWTVYEAYCRHHHLVLRPEDIWFAILTQLSFYINAHAEELRSFFVSHQGQEHLLLEVNEIDFAHIAQEMTQLISKKVIDPELRGWVMPSFSTTTDNDKVVGSILFMGAMQKYFSYGGTLGCGLPSVTLLGEVDDWKDILARIDKIELLGRKPTQFARMLRPILNGIIKSFQSPESREVVEFWNKIAHRDSMGSGSDYLSGWLAAFCFWEEDGNSNSLSFQNLLFGEVLFPYVSLDSIPAGYASVPIEVNDDGHVYKATMVAGSVGTSATSSAAGQGLQIDSSNDPAASGQTPGHYGIEAQWQAPASLTRDTVQPVSGWWVYENKGGGGIGANKAMGKKVVDTHDNKTTVEKHTTLEKHATLKEKQAYTNPIAT</sequence>
<dbReference type="InterPro" id="IPR025533">
    <property type="entry name" value="DUF4419"/>
</dbReference>
<gene>
    <name evidence="2" type="ORF">B0I35DRAFT_447035</name>
</gene>
<dbReference type="Pfam" id="PF14388">
    <property type="entry name" value="DUF4419"/>
    <property type="match status" value="1"/>
</dbReference>
<evidence type="ECO:0000313" key="3">
    <source>
        <dbReference type="Proteomes" id="UP000813444"/>
    </source>
</evidence>
<dbReference type="AlphaFoldDB" id="A0A8K0WJA4"/>
<evidence type="ECO:0008006" key="4">
    <source>
        <dbReference type="Google" id="ProtNLM"/>
    </source>
</evidence>
<keyword evidence="3" id="KW-1185">Reference proteome</keyword>
<evidence type="ECO:0000256" key="1">
    <source>
        <dbReference type="SAM" id="MobiDB-lite"/>
    </source>
</evidence>
<organism evidence="2 3">
    <name type="scientific">Stachybotrys elegans</name>
    <dbReference type="NCBI Taxonomy" id="80388"/>
    <lineage>
        <taxon>Eukaryota</taxon>
        <taxon>Fungi</taxon>
        <taxon>Dikarya</taxon>
        <taxon>Ascomycota</taxon>
        <taxon>Pezizomycotina</taxon>
        <taxon>Sordariomycetes</taxon>
        <taxon>Hypocreomycetidae</taxon>
        <taxon>Hypocreales</taxon>
        <taxon>Stachybotryaceae</taxon>
        <taxon>Stachybotrys</taxon>
    </lineage>
</organism>
<name>A0A8K0WJA4_9HYPO</name>
<comment type="caution">
    <text evidence="2">The sequence shown here is derived from an EMBL/GenBank/DDBJ whole genome shotgun (WGS) entry which is preliminary data.</text>
</comment>
<proteinExistence type="predicted"/>
<accession>A0A8K0WJA4</accession>
<dbReference type="EMBL" id="JAGPNK010000037">
    <property type="protein sequence ID" value="KAH7303231.1"/>
    <property type="molecule type" value="Genomic_DNA"/>
</dbReference>